<reference evidence="1 2" key="1">
    <citation type="submission" date="2023-01" db="EMBL/GenBank/DDBJ databases">
        <title>Draft genome sequence of Nocardiopsis sp. RSe5-2 isolated from halophytes.</title>
        <authorList>
            <person name="Duangmal K."/>
            <person name="Chantavorakit T."/>
        </authorList>
    </citation>
    <scope>NUCLEOTIDE SEQUENCE [LARGE SCALE GENOMIC DNA]</scope>
    <source>
        <strain evidence="1 2">RSe5-2</strain>
    </source>
</reference>
<sequence length="74" mass="8083">MLLDVRGRGRWTFLSPTAAYIWAHLSADGDVKEASAAVADHYRVDPAMVEIDTRALAEDLLTRELLVLDGGGSR</sequence>
<name>A0ABT4TXY1_9ACTN</name>
<gene>
    <name evidence="1" type="ORF">O4J56_02755</name>
</gene>
<evidence type="ECO:0000313" key="1">
    <source>
        <dbReference type="EMBL" id="MDA2809549.1"/>
    </source>
</evidence>
<dbReference type="Gene3D" id="1.10.10.1150">
    <property type="entry name" value="Coenzyme PQQ synthesis protein D (PqqD)"/>
    <property type="match status" value="1"/>
</dbReference>
<protein>
    <submittedName>
        <fullName evidence="1">PqqD family protein</fullName>
    </submittedName>
</protein>
<accession>A0ABT4TXY1</accession>
<organism evidence="1 2">
    <name type="scientific">Nocardiopsis endophytica</name>
    <dbReference type="NCBI Taxonomy" id="3018445"/>
    <lineage>
        <taxon>Bacteria</taxon>
        <taxon>Bacillati</taxon>
        <taxon>Actinomycetota</taxon>
        <taxon>Actinomycetes</taxon>
        <taxon>Streptosporangiales</taxon>
        <taxon>Nocardiopsidaceae</taxon>
        <taxon>Nocardiopsis</taxon>
    </lineage>
</organism>
<dbReference type="RefSeq" id="WP_270683455.1">
    <property type="nucleotide sequence ID" value="NZ_JAQFWQ010000005.1"/>
</dbReference>
<dbReference type="InterPro" id="IPR041881">
    <property type="entry name" value="PqqD_sf"/>
</dbReference>
<dbReference type="Pfam" id="PF05402">
    <property type="entry name" value="PqqD"/>
    <property type="match status" value="1"/>
</dbReference>
<keyword evidence="2" id="KW-1185">Reference proteome</keyword>
<dbReference type="EMBL" id="JAQFWQ010000005">
    <property type="protein sequence ID" value="MDA2809549.1"/>
    <property type="molecule type" value="Genomic_DNA"/>
</dbReference>
<comment type="caution">
    <text evidence="1">The sequence shown here is derived from an EMBL/GenBank/DDBJ whole genome shotgun (WGS) entry which is preliminary data.</text>
</comment>
<proteinExistence type="predicted"/>
<evidence type="ECO:0000313" key="2">
    <source>
        <dbReference type="Proteomes" id="UP001527866"/>
    </source>
</evidence>
<dbReference type="Proteomes" id="UP001527866">
    <property type="component" value="Unassembled WGS sequence"/>
</dbReference>
<dbReference type="InterPro" id="IPR008792">
    <property type="entry name" value="PQQD"/>
</dbReference>